<dbReference type="Proteomes" id="UP000799440">
    <property type="component" value="Unassembled WGS sequence"/>
</dbReference>
<accession>A0A6A6VI74</accession>
<feature type="signal peptide" evidence="2">
    <location>
        <begin position="1"/>
        <end position="28"/>
    </location>
</feature>
<evidence type="ECO:0000313" key="3">
    <source>
        <dbReference type="EMBL" id="KAF2748911.1"/>
    </source>
</evidence>
<evidence type="ECO:0000256" key="1">
    <source>
        <dbReference type="SAM" id="MobiDB-lite"/>
    </source>
</evidence>
<feature type="compositionally biased region" description="Pro residues" evidence="1">
    <location>
        <begin position="103"/>
        <end position="118"/>
    </location>
</feature>
<protein>
    <submittedName>
        <fullName evidence="3">Uncharacterized protein</fullName>
    </submittedName>
</protein>
<proteinExistence type="predicted"/>
<keyword evidence="2" id="KW-0732">Signal</keyword>
<organism evidence="3 4">
    <name type="scientific">Sporormia fimetaria CBS 119925</name>
    <dbReference type="NCBI Taxonomy" id="1340428"/>
    <lineage>
        <taxon>Eukaryota</taxon>
        <taxon>Fungi</taxon>
        <taxon>Dikarya</taxon>
        <taxon>Ascomycota</taxon>
        <taxon>Pezizomycotina</taxon>
        <taxon>Dothideomycetes</taxon>
        <taxon>Pleosporomycetidae</taxon>
        <taxon>Pleosporales</taxon>
        <taxon>Sporormiaceae</taxon>
        <taxon>Sporormia</taxon>
    </lineage>
</organism>
<gene>
    <name evidence="3" type="ORF">M011DRAFT_515527</name>
</gene>
<sequence length="159" mass="17422">MGGERQSILEVNVFFIVALHALLGNVDFLETPSPLPITREDALSTAASFLVTQEPHRKALRRSIAHNTTSIGNTVKDTYAKLQAQPTENYTEPTHNRETLLELPPPPTNLHSAPPHPQPLNLSLASSQVPPSPGGLSTQIPVLWRAEGFARRPKDVHHP</sequence>
<dbReference type="EMBL" id="MU006568">
    <property type="protein sequence ID" value="KAF2748911.1"/>
    <property type="molecule type" value="Genomic_DNA"/>
</dbReference>
<name>A0A6A6VI74_9PLEO</name>
<feature type="chain" id="PRO_5025527238" evidence="2">
    <location>
        <begin position="29"/>
        <end position="159"/>
    </location>
</feature>
<evidence type="ECO:0000256" key="2">
    <source>
        <dbReference type="SAM" id="SignalP"/>
    </source>
</evidence>
<feature type="region of interest" description="Disordered" evidence="1">
    <location>
        <begin position="86"/>
        <end position="139"/>
    </location>
</feature>
<reference evidence="3" key="1">
    <citation type="journal article" date="2020" name="Stud. Mycol.">
        <title>101 Dothideomycetes genomes: a test case for predicting lifestyles and emergence of pathogens.</title>
        <authorList>
            <person name="Haridas S."/>
            <person name="Albert R."/>
            <person name="Binder M."/>
            <person name="Bloem J."/>
            <person name="Labutti K."/>
            <person name="Salamov A."/>
            <person name="Andreopoulos B."/>
            <person name="Baker S."/>
            <person name="Barry K."/>
            <person name="Bills G."/>
            <person name="Bluhm B."/>
            <person name="Cannon C."/>
            <person name="Castanera R."/>
            <person name="Culley D."/>
            <person name="Daum C."/>
            <person name="Ezra D."/>
            <person name="Gonzalez J."/>
            <person name="Henrissat B."/>
            <person name="Kuo A."/>
            <person name="Liang C."/>
            <person name="Lipzen A."/>
            <person name="Lutzoni F."/>
            <person name="Magnuson J."/>
            <person name="Mondo S."/>
            <person name="Nolan M."/>
            <person name="Ohm R."/>
            <person name="Pangilinan J."/>
            <person name="Park H.-J."/>
            <person name="Ramirez L."/>
            <person name="Alfaro M."/>
            <person name="Sun H."/>
            <person name="Tritt A."/>
            <person name="Yoshinaga Y."/>
            <person name="Zwiers L.-H."/>
            <person name="Turgeon B."/>
            <person name="Goodwin S."/>
            <person name="Spatafora J."/>
            <person name="Crous P."/>
            <person name="Grigoriev I."/>
        </authorList>
    </citation>
    <scope>NUCLEOTIDE SEQUENCE</scope>
    <source>
        <strain evidence="3">CBS 119925</strain>
    </source>
</reference>
<dbReference type="AlphaFoldDB" id="A0A6A6VI74"/>
<feature type="compositionally biased region" description="Polar residues" evidence="1">
    <location>
        <begin position="120"/>
        <end position="139"/>
    </location>
</feature>
<evidence type="ECO:0000313" key="4">
    <source>
        <dbReference type="Proteomes" id="UP000799440"/>
    </source>
</evidence>
<keyword evidence="4" id="KW-1185">Reference proteome</keyword>